<sequence>MNNLHLKKAGQMNHLSFYWLPDNRELLIQGIEGEFAQLVERSIGTGKVTLPPIPDVVLKIQRLSSLECTTIADIADCLLEDPGLAAIVIRVANSVIFNRRNITCTDLMTSVSRLGIARVRDIVTAQAIEQLKRSVNLSSECNRILVSSASYSRELGAAMVMVVKSYKEENPIQFKYLEEDKALLVGLLADIGLFCLVNEYYLYLEKGNYLNEDIALQLFRALCSMSSQLVLESWGFDEDFVEAATNSSDRMSDKKVSYLEIARISSHLLMFRNHEEEQDDHFVEVDVMGADILYKLSNLSDIEFKSQMDQIISASGL</sequence>
<keyword evidence="3" id="KW-1185">Reference proteome</keyword>
<organism evidence="2 3">
    <name type="scientific">Vibrio marisflavi CECT 7928</name>
    <dbReference type="NCBI Taxonomy" id="634439"/>
    <lineage>
        <taxon>Bacteria</taxon>
        <taxon>Pseudomonadati</taxon>
        <taxon>Pseudomonadota</taxon>
        <taxon>Gammaproteobacteria</taxon>
        <taxon>Vibrionales</taxon>
        <taxon>Vibrionaceae</taxon>
        <taxon>Vibrio</taxon>
    </lineage>
</organism>
<reference evidence="2" key="1">
    <citation type="submission" date="2021-11" db="EMBL/GenBank/DDBJ databases">
        <authorList>
            <person name="Rodrigo-Torres L."/>
            <person name="Arahal R. D."/>
            <person name="Lucena T."/>
        </authorList>
    </citation>
    <scope>NUCLEOTIDE SEQUENCE</scope>
    <source>
        <strain evidence="2">CECT 7928</strain>
    </source>
</reference>
<dbReference type="Gene3D" id="1.10.3210.10">
    <property type="entry name" value="Hypothetical protein af1432"/>
    <property type="match status" value="1"/>
</dbReference>
<dbReference type="InterPro" id="IPR013976">
    <property type="entry name" value="HDOD"/>
</dbReference>
<dbReference type="Pfam" id="PF08668">
    <property type="entry name" value="HDOD"/>
    <property type="match status" value="1"/>
</dbReference>
<gene>
    <name evidence="2" type="ORF">VMF7928_02190</name>
</gene>
<comment type="caution">
    <text evidence="2">The sequence shown here is derived from an EMBL/GenBank/DDBJ whole genome shotgun (WGS) entry which is preliminary data.</text>
</comment>
<dbReference type="PROSITE" id="PS51833">
    <property type="entry name" value="HDOD"/>
    <property type="match status" value="1"/>
</dbReference>
<dbReference type="PANTHER" id="PTHR33525:SF3">
    <property type="entry name" value="RIBONUCLEASE Y"/>
    <property type="match status" value="1"/>
</dbReference>
<dbReference type="EMBL" id="CAKLDM010000002">
    <property type="protein sequence ID" value="CAH0539494.1"/>
    <property type="molecule type" value="Genomic_DNA"/>
</dbReference>
<accession>A0ABN8E8D7</accession>
<dbReference type="SUPFAM" id="SSF109604">
    <property type="entry name" value="HD-domain/PDEase-like"/>
    <property type="match status" value="1"/>
</dbReference>
<evidence type="ECO:0000313" key="2">
    <source>
        <dbReference type="EMBL" id="CAH0539494.1"/>
    </source>
</evidence>
<proteinExistence type="predicted"/>
<protein>
    <recommendedName>
        <fullName evidence="1">HDOD domain-containing protein</fullName>
    </recommendedName>
</protein>
<name>A0ABN8E8D7_9VIBR</name>
<dbReference type="Proteomes" id="UP000838748">
    <property type="component" value="Unassembled WGS sequence"/>
</dbReference>
<dbReference type="PANTHER" id="PTHR33525">
    <property type="match status" value="1"/>
</dbReference>
<feature type="domain" description="HDOD" evidence="1">
    <location>
        <begin position="50"/>
        <end position="250"/>
    </location>
</feature>
<evidence type="ECO:0000313" key="3">
    <source>
        <dbReference type="Proteomes" id="UP000838748"/>
    </source>
</evidence>
<dbReference type="InterPro" id="IPR052340">
    <property type="entry name" value="RNase_Y/CdgJ"/>
</dbReference>
<evidence type="ECO:0000259" key="1">
    <source>
        <dbReference type="PROSITE" id="PS51833"/>
    </source>
</evidence>